<evidence type="ECO:0000256" key="1">
    <source>
        <dbReference type="ARBA" id="ARBA00022679"/>
    </source>
</evidence>
<dbReference type="InterPro" id="IPR050951">
    <property type="entry name" value="Retrovirus_Pol_polyprotein"/>
</dbReference>
<dbReference type="InterPro" id="IPR001584">
    <property type="entry name" value="Integrase_cat-core"/>
</dbReference>
<evidence type="ECO:0000256" key="2">
    <source>
        <dbReference type="ARBA" id="ARBA00022695"/>
    </source>
</evidence>
<dbReference type="SUPFAM" id="SSF53098">
    <property type="entry name" value="Ribonuclease H-like"/>
    <property type="match status" value="1"/>
</dbReference>
<dbReference type="Pfam" id="PF17917">
    <property type="entry name" value="RT_RNaseH"/>
    <property type="match status" value="1"/>
</dbReference>
<proteinExistence type="predicted"/>
<keyword evidence="6" id="KW-0695">RNA-directed DNA polymerase</keyword>
<dbReference type="InterPro" id="IPR036397">
    <property type="entry name" value="RNaseH_sf"/>
</dbReference>
<dbReference type="EMBL" id="BKCJ010006861">
    <property type="protein sequence ID" value="GEU74315.1"/>
    <property type="molecule type" value="Genomic_DNA"/>
</dbReference>
<dbReference type="CDD" id="cd01647">
    <property type="entry name" value="RT_LTR"/>
    <property type="match status" value="1"/>
</dbReference>
<feature type="region of interest" description="Disordered" evidence="7">
    <location>
        <begin position="22"/>
        <end position="43"/>
    </location>
</feature>
<dbReference type="PANTHER" id="PTHR37984:SF5">
    <property type="entry name" value="PROTEIN NYNRIN-LIKE"/>
    <property type="match status" value="1"/>
</dbReference>
<dbReference type="GO" id="GO:0003964">
    <property type="term" value="F:RNA-directed DNA polymerase activity"/>
    <property type="evidence" value="ECO:0007669"/>
    <property type="project" value="UniProtKB-KW"/>
</dbReference>
<keyword evidence="4" id="KW-0255">Endonuclease</keyword>
<name>A0A6L2MPT7_TANCI</name>
<dbReference type="AlphaFoldDB" id="A0A6L2MPT7"/>
<dbReference type="GO" id="GO:0003676">
    <property type="term" value="F:nucleic acid binding"/>
    <property type="evidence" value="ECO:0007669"/>
    <property type="project" value="InterPro"/>
</dbReference>
<evidence type="ECO:0000256" key="6">
    <source>
        <dbReference type="ARBA" id="ARBA00022918"/>
    </source>
</evidence>
<keyword evidence="3" id="KW-0540">Nuclease</keyword>
<dbReference type="PANTHER" id="PTHR37984">
    <property type="entry name" value="PROTEIN CBG26694"/>
    <property type="match status" value="1"/>
</dbReference>
<keyword evidence="5" id="KW-0378">Hydrolase</keyword>
<dbReference type="InterPro" id="IPR012337">
    <property type="entry name" value="RNaseH-like_sf"/>
</dbReference>
<dbReference type="InterPro" id="IPR043128">
    <property type="entry name" value="Rev_trsase/Diguanyl_cyclase"/>
</dbReference>
<evidence type="ECO:0000256" key="3">
    <source>
        <dbReference type="ARBA" id="ARBA00022722"/>
    </source>
</evidence>
<evidence type="ECO:0000256" key="7">
    <source>
        <dbReference type="SAM" id="MobiDB-lite"/>
    </source>
</evidence>
<dbReference type="Pfam" id="PF00078">
    <property type="entry name" value="RVT_1"/>
    <property type="match status" value="1"/>
</dbReference>
<dbReference type="InterPro" id="IPR000477">
    <property type="entry name" value="RT_dom"/>
</dbReference>
<evidence type="ECO:0000256" key="4">
    <source>
        <dbReference type="ARBA" id="ARBA00022759"/>
    </source>
</evidence>
<protein>
    <recommendedName>
        <fullName evidence="8">Integrase catalytic domain-containing protein</fullName>
    </recommendedName>
</protein>
<keyword evidence="2" id="KW-0548">Nucleotidyltransferase</keyword>
<dbReference type="InterPro" id="IPR043502">
    <property type="entry name" value="DNA/RNA_pol_sf"/>
</dbReference>
<dbReference type="Gene3D" id="3.30.420.10">
    <property type="entry name" value="Ribonuclease H-like superfamily/Ribonuclease H"/>
    <property type="match status" value="1"/>
</dbReference>
<reference evidence="9" key="1">
    <citation type="journal article" date="2019" name="Sci. Rep.">
        <title>Draft genome of Tanacetum cinerariifolium, the natural source of mosquito coil.</title>
        <authorList>
            <person name="Yamashiro T."/>
            <person name="Shiraishi A."/>
            <person name="Satake H."/>
            <person name="Nakayama K."/>
        </authorList>
    </citation>
    <scope>NUCLEOTIDE SEQUENCE</scope>
</reference>
<dbReference type="Gene3D" id="3.30.70.270">
    <property type="match status" value="1"/>
</dbReference>
<accession>A0A6L2MPT7</accession>
<dbReference type="GO" id="GO:0015074">
    <property type="term" value="P:DNA integration"/>
    <property type="evidence" value="ECO:0007669"/>
    <property type="project" value="InterPro"/>
</dbReference>
<gene>
    <name evidence="9" type="ORF">Tci_046293</name>
</gene>
<feature type="domain" description="Integrase catalytic" evidence="8">
    <location>
        <begin position="438"/>
        <end position="591"/>
    </location>
</feature>
<dbReference type="PROSITE" id="PS50994">
    <property type="entry name" value="INTEGRASE"/>
    <property type="match status" value="1"/>
</dbReference>
<comment type="caution">
    <text evidence="9">The sequence shown here is derived from an EMBL/GenBank/DDBJ whole genome shotgun (WGS) entry which is preliminary data.</text>
</comment>
<sequence>MHPPKKKIEEAVRSAQLSHLIKELKQGSNKSEHSKTPKKGEVSNKEKALSIFMVQLWQREIKQKVTQSFSAVREISCPPLKDRDRQEILIVIEAKIEGHHVHRIERSTSTIMNFMVIRSSSPYNGIIGQPSLRKIQAVPSIVHGMLKFPVQDGAVTLHSNTMAKAAEEKTAFHTSQGVYCYTKMLSDLKNAGATYQRLVDKAFKKQIRRNLEVYVDDLVIKGHTEQEILRYIEETFQNLRKIKMKLNPKKCTFGVEEGMFLSHVVNMKGIKACLEKAAAVIKLKSPRMLKDVQSLNGKLAKAEKAFQDMKRCITKLPMVTTPRLKEELIMYFCAAREATSKVNYRSTEKLMLPLVHALRRLRSYLQAYPMAVITDQQIKQILSRPKNIRRMLKWKFKLEAFNITYRPMTSIRGQVLADFIAERLEEDSLPIETQVEEAIPDPCREEKNKKADALSKIASTSFAHLTKQVLVEVLKDKLNKEKEILAVVEERILQHALRTEVRSSKGEIISDNGKQFKDNPFKDWCEKLNVKQRFASFKHPQTNGHVERANRSLGEGIKVRTKAVMPVEIGMPSLRCATINQAMNDEALLLNLDILEEERDFVYRNNEASHAKDGEKLGPKWEGPYEVVGALGKGAYKIMNSSGDILPRTWNVKDMKKCYL</sequence>
<keyword evidence="1" id="KW-0808">Transferase</keyword>
<dbReference type="GO" id="GO:0016787">
    <property type="term" value="F:hydrolase activity"/>
    <property type="evidence" value="ECO:0007669"/>
    <property type="project" value="UniProtKB-KW"/>
</dbReference>
<evidence type="ECO:0000259" key="8">
    <source>
        <dbReference type="PROSITE" id="PS50994"/>
    </source>
</evidence>
<evidence type="ECO:0000256" key="5">
    <source>
        <dbReference type="ARBA" id="ARBA00022801"/>
    </source>
</evidence>
<dbReference type="GO" id="GO:0004519">
    <property type="term" value="F:endonuclease activity"/>
    <property type="evidence" value="ECO:0007669"/>
    <property type="project" value="UniProtKB-KW"/>
</dbReference>
<evidence type="ECO:0000313" key="9">
    <source>
        <dbReference type="EMBL" id="GEU74315.1"/>
    </source>
</evidence>
<dbReference type="SUPFAM" id="SSF56672">
    <property type="entry name" value="DNA/RNA polymerases"/>
    <property type="match status" value="1"/>
</dbReference>
<dbReference type="InterPro" id="IPR041373">
    <property type="entry name" value="RT_RNaseH"/>
</dbReference>
<organism evidence="9">
    <name type="scientific">Tanacetum cinerariifolium</name>
    <name type="common">Dalmatian daisy</name>
    <name type="synonym">Chrysanthemum cinerariifolium</name>
    <dbReference type="NCBI Taxonomy" id="118510"/>
    <lineage>
        <taxon>Eukaryota</taxon>
        <taxon>Viridiplantae</taxon>
        <taxon>Streptophyta</taxon>
        <taxon>Embryophyta</taxon>
        <taxon>Tracheophyta</taxon>
        <taxon>Spermatophyta</taxon>
        <taxon>Magnoliopsida</taxon>
        <taxon>eudicotyledons</taxon>
        <taxon>Gunneridae</taxon>
        <taxon>Pentapetalae</taxon>
        <taxon>asterids</taxon>
        <taxon>campanulids</taxon>
        <taxon>Asterales</taxon>
        <taxon>Asteraceae</taxon>
        <taxon>Asteroideae</taxon>
        <taxon>Anthemideae</taxon>
        <taxon>Anthemidinae</taxon>
        <taxon>Tanacetum</taxon>
    </lineage>
</organism>